<sequence>MPKAQSSTQSSRPALRRNQACLSCRKRKLKCDAGRPHCTTCVKQWKATISVPPPVGFAHPTEPQCTYDPVDGLPLAPDTGPLEKIKALEEQLNQLRNQLRETNPVTGPSTTPSIRTPAVPSLFSASPELSPGVIVLPNVSLVATGTGSTPGSSPINNQPYPIKSSPSPPQELLVAGWNPDLPSPAIVNHLIDVFFNCDPCGSRILHQPSFLAAMQLPAYHSKFPHVALLHAICASASRWTSNAATVTQDGVRRDKFAEFHASKTRQYIDRTMASGKDIFQVMQACIVLSWYLYQEGRWVEVWIYAGFQARVAVPLRLNYPGTFSVHAVNGPGEYLPPPQDSLEQEIRRRTWWVTILFDRTVSIGGWVHAVDERDIGTELPLTAADFESQRSVPVNPQDISREDLFINHPPGYIDSFLLLIKAIMLFGRVTDYNVRSNLRAPAVVMRNQNPFVKPGFTELDKLVSTDFLENFPVAYKHLGLNEDGSMDTDLYLTHLLPHATVITLHNPYVDFSDSQSTSASRCVHSARAILTAYYRLYETSLDITRLHPLVVICWYLAAVVQVQLCKYFIEIGDVSRETTIWGEINILRRDATPTTVIAVFTPSAMMAYGERSPIGTRQEKLLQGLMSEIVRLTSQMQPLEVGVPLYPFSRETAFDKPSPSGAPLPSGSPFEDGDDSPNLGSSPRAETVNSHSGMNIPGVGANGDLWSTSPGDMSPFSVEIHKAGNT</sequence>
<dbReference type="EMBL" id="MU117989">
    <property type="protein sequence ID" value="KAF9650043.1"/>
    <property type="molecule type" value="Genomic_DNA"/>
</dbReference>
<evidence type="ECO:0000313" key="1">
    <source>
        <dbReference type="EMBL" id="KAF9650043.1"/>
    </source>
</evidence>
<protein>
    <submittedName>
        <fullName evidence="1">Uncharacterized protein</fullName>
    </submittedName>
</protein>
<keyword evidence="2" id="KW-1185">Reference proteome</keyword>
<accession>A0ACB6ZKS8</accession>
<comment type="caution">
    <text evidence="1">The sequence shown here is derived from an EMBL/GenBank/DDBJ whole genome shotgun (WGS) entry which is preliminary data.</text>
</comment>
<gene>
    <name evidence="1" type="ORF">BDM02DRAFT_3185733</name>
</gene>
<dbReference type="Proteomes" id="UP000886501">
    <property type="component" value="Unassembled WGS sequence"/>
</dbReference>
<reference evidence="1" key="1">
    <citation type="submission" date="2019-10" db="EMBL/GenBank/DDBJ databases">
        <authorList>
            <consortium name="DOE Joint Genome Institute"/>
            <person name="Kuo A."/>
            <person name="Miyauchi S."/>
            <person name="Kiss E."/>
            <person name="Drula E."/>
            <person name="Kohler A."/>
            <person name="Sanchez-Garcia M."/>
            <person name="Andreopoulos B."/>
            <person name="Barry K.W."/>
            <person name="Bonito G."/>
            <person name="Buee M."/>
            <person name="Carver A."/>
            <person name="Chen C."/>
            <person name="Cichocki N."/>
            <person name="Clum A."/>
            <person name="Culley D."/>
            <person name="Crous P.W."/>
            <person name="Fauchery L."/>
            <person name="Girlanda M."/>
            <person name="Hayes R."/>
            <person name="Keri Z."/>
            <person name="Labutti K."/>
            <person name="Lipzen A."/>
            <person name="Lombard V."/>
            <person name="Magnuson J."/>
            <person name="Maillard F."/>
            <person name="Morin E."/>
            <person name="Murat C."/>
            <person name="Nolan M."/>
            <person name="Ohm R."/>
            <person name="Pangilinan J."/>
            <person name="Pereira M."/>
            <person name="Perotto S."/>
            <person name="Peter M."/>
            <person name="Riley R."/>
            <person name="Sitrit Y."/>
            <person name="Stielow B."/>
            <person name="Szollosi G."/>
            <person name="Zifcakova L."/>
            <person name="Stursova M."/>
            <person name="Spatafora J.W."/>
            <person name="Tedersoo L."/>
            <person name="Vaario L.-M."/>
            <person name="Yamada A."/>
            <person name="Yan M."/>
            <person name="Wang P."/>
            <person name="Xu J."/>
            <person name="Bruns T."/>
            <person name="Baldrian P."/>
            <person name="Vilgalys R."/>
            <person name="Henrissat B."/>
            <person name="Grigoriev I.V."/>
            <person name="Hibbett D."/>
            <person name="Nagy L.G."/>
            <person name="Martin F.M."/>
        </authorList>
    </citation>
    <scope>NUCLEOTIDE SEQUENCE</scope>
    <source>
        <strain evidence="1">P2</strain>
    </source>
</reference>
<name>A0ACB6ZKS8_THEGA</name>
<evidence type="ECO:0000313" key="2">
    <source>
        <dbReference type="Proteomes" id="UP000886501"/>
    </source>
</evidence>
<reference evidence="1" key="2">
    <citation type="journal article" date="2020" name="Nat. Commun.">
        <title>Large-scale genome sequencing of mycorrhizal fungi provides insights into the early evolution of symbiotic traits.</title>
        <authorList>
            <person name="Miyauchi S."/>
            <person name="Kiss E."/>
            <person name="Kuo A."/>
            <person name="Drula E."/>
            <person name="Kohler A."/>
            <person name="Sanchez-Garcia M."/>
            <person name="Morin E."/>
            <person name="Andreopoulos B."/>
            <person name="Barry K.W."/>
            <person name="Bonito G."/>
            <person name="Buee M."/>
            <person name="Carver A."/>
            <person name="Chen C."/>
            <person name="Cichocki N."/>
            <person name="Clum A."/>
            <person name="Culley D."/>
            <person name="Crous P.W."/>
            <person name="Fauchery L."/>
            <person name="Girlanda M."/>
            <person name="Hayes R.D."/>
            <person name="Keri Z."/>
            <person name="LaButti K."/>
            <person name="Lipzen A."/>
            <person name="Lombard V."/>
            <person name="Magnuson J."/>
            <person name="Maillard F."/>
            <person name="Murat C."/>
            <person name="Nolan M."/>
            <person name="Ohm R.A."/>
            <person name="Pangilinan J."/>
            <person name="Pereira M.F."/>
            <person name="Perotto S."/>
            <person name="Peter M."/>
            <person name="Pfister S."/>
            <person name="Riley R."/>
            <person name="Sitrit Y."/>
            <person name="Stielow J.B."/>
            <person name="Szollosi G."/>
            <person name="Zifcakova L."/>
            <person name="Stursova M."/>
            <person name="Spatafora J.W."/>
            <person name="Tedersoo L."/>
            <person name="Vaario L.M."/>
            <person name="Yamada A."/>
            <person name="Yan M."/>
            <person name="Wang P."/>
            <person name="Xu J."/>
            <person name="Bruns T."/>
            <person name="Baldrian P."/>
            <person name="Vilgalys R."/>
            <person name="Dunand C."/>
            <person name="Henrissat B."/>
            <person name="Grigoriev I.V."/>
            <person name="Hibbett D."/>
            <person name="Nagy L.G."/>
            <person name="Martin F.M."/>
        </authorList>
    </citation>
    <scope>NUCLEOTIDE SEQUENCE</scope>
    <source>
        <strain evidence="1">P2</strain>
    </source>
</reference>
<proteinExistence type="predicted"/>
<organism evidence="1 2">
    <name type="scientific">Thelephora ganbajun</name>
    <name type="common">Ganba fungus</name>
    <dbReference type="NCBI Taxonomy" id="370292"/>
    <lineage>
        <taxon>Eukaryota</taxon>
        <taxon>Fungi</taxon>
        <taxon>Dikarya</taxon>
        <taxon>Basidiomycota</taxon>
        <taxon>Agaricomycotina</taxon>
        <taxon>Agaricomycetes</taxon>
        <taxon>Thelephorales</taxon>
        <taxon>Thelephoraceae</taxon>
        <taxon>Thelephora</taxon>
    </lineage>
</organism>